<dbReference type="EMBL" id="UYSU01038705">
    <property type="protein sequence ID" value="VDM00555.1"/>
    <property type="molecule type" value="Genomic_DNA"/>
</dbReference>
<dbReference type="GO" id="GO:0008270">
    <property type="term" value="F:zinc ion binding"/>
    <property type="evidence" value="ECO:0007669"/>
    <property type="project" value="UniProtKB-KW"/>
</dbReference>
<evidence type="ECO:0000256" key="5">
    <source>
        <dbReference type="ARBA" id="ARBA00022833"/>
    </source>
</evidence>
<feature type="domain" description="C2H2-type" evidence="9">
    <location>
        <begin position="214"/>
        <end position="240"/>
    </location>
</feature>
<dbReference type="Proteomes" id="UP000275846">
    <property type="component" value="Unassembled WGS sequence"/>
</dbReference>
<keyword evidence="2" id="KW-0479">Metal-binding</keyword>
<dbReference type="GO" id="GO:0010468">
    <property type="term" value="P:regulation of gene expression"/>
    <property type="evidence" value="ECO:0007669"/>
    <property type="project" value="TreeGrafter"/>
</dbReference>
<gene>
    <name evidence="10" type="ORF">SSLN_LOCUS14169</name>
</gene>
<keyword evidence="4 7" id="KW-0863">Zinc-finger</keyword>
<feature type="region of interest" description="Disordered" evidence="8">
    <location>
        <begin position="110"/>
        <end position="133"/>
    </location>
</feature>
<dbReference type="GO" id="GO:0005634">
    <property type="term" value="C:nucleus"/>
    <property type="evidence" value="ECO:0007669"/>
    <property type="project" value="UniProtKB-SubCell"/>
</dbReference>
<keyword evidence="6" id="KW-0539">Nucleus</keyword>
<keyword evidence="5" id="KW-0862">Zinc</keyword>
<feature type="domain" description="C2H2-type" evidence="9">
    <location>
        <begin position="172"/>
        <end position="199"/>
    </location>
</feature>
<dbReference type="AlphaFoldDB" id="A0A183TCH1"/>
<dbReference type="SMART" id="SM00355">
    <property type="entry name" value="ZnF_C2H2"/>
    <property type="match status" value="2"/>
</dbReference>
<keyword evidence="3" id="KW-0677">Repeat</keyword>
<dbReference type="PANTHER" id="PTHR16515">
    <property type="entry name" value="PR DOMAIN ZINC FINGER PROTEIN"/>
    <property type="match status" value="1"/>
</dbReference>
<evidence type="ECO:0000256" key="1">
    <source>
        <dbReference type="ARBA" id="ARBA00004123"/>
    </source>
</evidence>
<evidence type="ECO:0000256" key="3">
    <source>
        <dbReference type="ARBA" id="ARBA00022737"/>
    </source>
</evidence>
<dbReference type="OrthoDB" id="6305275at2759"/>
<evidence type="ECO:0000256" key="6">
    <source>
        <dbReference type="ARBA" id="ARBA00023242"/>
    </source>
</evidence>
<reference evidence="10 11" key="2">
    <citation type="submission" date="2018-11" db="EMBL/GenBank/DDBJ databases">
        <authorList>
            <consortium name="Pathogen Informatics"/>
        </authorList>
    </citation>
    <scope>NUCLEOTIDE SEQUENCE [LARGE SCALE GENOMIC DNA]</scope>
    <source>
        <strain evidence="10 11">NST_G2</strain>
    </source>
</reference>
<dbReference type="InterPro" id="IPR013087">
    <property type="entry name" value="Znf_C2H2_type"/>
</dbReference>
<organism evidence="12">
    <name type="scientific">Schistocephalus solidus</name>
    <name type="common">Tapeworm</name>
    <dbReference type="NCBI Taxonomy" id="70667"/>
    <lineage>
        <taxon>Eukaryota</taxon>
        <taxon>Metazoa</taxon>
        <taxon>Spiralia</taxon>
        <taxon>Lophotrochozoa</taxon>
        <taxon>Platyhelminthes</taxon>
        <taxon>Cestoda</taxon>
        <taxon>Eucestoda</taxon>
        <taxon>Diphyllobothriidea</taxon>
        <taxon>Diphyllobothriidae</taxon>
        <taxon>Schistocephalus</taxon>
    </lineage>
</organism>
<dbReference type="Gene3D" id="3.30.160.60">
    <property type="entry name" value="Classic Zinc Finger"/>
    <property type="match status" value="1"/>
</dbReference>
<keyword evidence="11" id="KW-1185">Reference proteome</keyword>
<comment type="subcellular location">
    <subcellularLocation>
        <location evidence="1">Nucleus</location>
    </subcellularLocation>
</comment>
<dbReference type="PANTHER" id="PTHR16515:SF49">
    <property type="entry name" value="GASTRULA ZINC FINGER PROTEIN XLCGF49.1-LIKE-RELATED"/>
    <property type="match status" value="1"/>
</dbReference>
<evidence type="ECO:0000256" key="4">
    <source>
        <dbReference type="ARBA" id="ARBA00022771"/>
    </source>
</evidence>
<evidence type="ECO:0000259" key="9">
    <source>
        <dbReference type="PROSITE" id="PS50157"/>
    </source>
</evidence>
<dbReference type="WBParaSite" id="SSLN_0001470701-mRNA-1">
    <property type="protein sequence ID" value="SSLN_0001470701-mRNA-1"/>
    <property type="gene ID" value="SSLN_0001470701"/>
</dbReference>
<dbReference type="InterPro" id="IPR036236">
    <property type="entry name" value="Znf_C2H2_sf"/>
</dbReference>
<dbReference type="SUPFAM" id="SSF57667">
    <property type="entry name" value="beta-beta-alpha zinc fingers"/>
    <property type="match status" value="1"/>
</dbReference>
<accession>A0A183TCH1</accession>
<dbReference type="PROSITE" id="PS50157">
    <property type="entry name" value="ZINC_FINGER_C2H2_2"/>
    <property type="match status" value="2"/>
</dbReference>
<evidence type="ECO:0000313" key="10">
    <source>
        <dbReference type="EMBL" id="VDM00555.1"/>
    </source>
</evidence>
<evidence type="ECO:0000256" key="2">
    <source>
        <dbReference type="ARBA" id="ARBA00022723"/>
    </source>
</evidence>
<name>A0A183TCH1_SCHSO</name>
<evidence type="ECO:0000313" key="12">
    <source>
        <dbReference type="WBParaSite" id="SSLN_0001470701-mRNA-1"/>
    </source>
</evidence>
<proteinExistence type="predicted"/>
<evidence type="ECO:0000313" key="11">
    <source>
        <dbReference type="Proteomes" id="UP000275846"/>
    </source>
</evidence>
<evidence type="ECO:0000256" key="8">
    <source>
        <dbReference type="SAM" id="MobiDB-lite"/>
    </source>
</evidence>
<evidence type="ECO:0000256" key="7">
    <source>
        <dbReference type="PROSITE-ProRule" id="PRU00042"/>
    </source>
</evidence>
<reference evidence="12" key="1">
    <citation type="submission" date="2016-06" db="UniProtKB">
        <authorList>
            <consortium name="WormBaseParasite"/>
        </authorList>
    </citation>
    <scope>IDENTIFICATION</scope>
</reference>
<sequence>MDDDRLPKRLFYGDVATGSRRLEGQINPVTGEDLARNRPAWRRSVKTGAAIYEANRIAAAKAKRAACKSPAPRTNTANVQAIPACQRCLSTFRARIGLAGHFRTQCTNNPKISTSMSNSASTPSDSSSFTPGISSITPTIIGTTSQYSSPVIPTTTTDTYATTTISDGDSLLNCPHCNRTLTSRIGLVGHLRIHRTETGEPVPGAATHSRDRRLHCPHCPRTFTHHIGLFGHMRIHDNLR</sequence>
<feature type="compositionally biased region" description="Low complexity" evidence="8">
    <location>
        <begin position="113"/>
        <end position="133"/>
    </location>
</feature>
<dbReference type="InterPro" id="IPR050331">
    <property type="entry name" value="Zinc_finger"/>
</dbReference>
<dbReference type="PROSITE" id="PS00028">
    <property type="entry name" value="ZINC_FINGER_C2H2_1"/>
    <property type="match status" value="2"/>
</dbReference>
<protein>
    <submittedName>
        <fullName evidence="12">C2H2-type domain-containing protein</fullName>
    </submittedName>
</protein>